<dbReference type="GO" id="GO:0008298">
    <property type="term" value="P:intracellular mRNA localization"/>
    <property type="evidence" value="ECO:0007669"/>
    <property type="project" value="TreeGrafter"/>
</dbReference>
<dbReference type="PANTHER" id="PTHR31027">
    <property type="entry name" value="NUCLEAR SEGREGATION PROTEIN BFR1"/>
    <property type="match status" value="1"/>
</dbReference>
<keyword evidence="3" id="KW-1185">Reference proteome</keyword>
<dbReference type="GO" id="GO:0003729">
    <property type="term" value="F:mRNA binding"/>
    <property type="evidence" value="ECO:0007669"/>
    <property type="project" value="TreeGrafter"/>
</dbReference>
<evidence type="ECO:0000256" key="1">
    <source>
        <dbReference type="SAM" id="MobiDB-lite"/>
    </source>
</evidence>
<feature type="compositionally biased region" description="Basic and acidic residues" evidence="1">
    <location>
        <begin position="75"/>
        <end position="89"/>
    </location>
</feature>
<proteinExistence type="predicted"/>
<feature type="region of interest" description="Disordered" evidence="1">
    <location>
        <begin position="1"/>
        <end position="105"/>
    </location>
</feature>
<evidence type="ECO:0008006" key="4">
    <source>
        <dbReference type="Google" id="ProtNLM"/>
    </source>
</evidence>
<feature type="region of interest" description="Disordered" evidence="1">
    <location>
        <begin position="281"/>
        <end position="306"/>
    </location>
</feature>
<feature type="compositionally biased region" description="Basic and acidic residues" evidence="1">
    <location>
        <begin position="281"/>
        <end position="293"/>
    </location>
</feature>
<organism evidence="2 3">
    <name type="scientific">Myriangium duriaei CBS 260.36</name>
    <dbReference type="NCBI Taxonomy" id="1168546"/>
    <lineage>
        <taxon>Eukaryota</taxon>
        <taxon>Fungi</taxon>
        <taxon>Dikarya</taxon>
        <taxon>Ascomycota</taxon>
        <taxon>Pezizomycotina</taxon>
        <taxon>Dothideomycetes</taxon>
        <taxon>Dothideomycetidae</taxon>
        <taxon>Myriangiales</taxon>
        <taxon>Myriangiaceae</taxon>
        <taxon>Myriangium</taxon>
    </lineage>
</organism>
<name>A0A9P4MM07_9PEZI</name>
<feature type="region of interest" description="Disordered" evidence="1">
    <location>
        <begin position="364"/>
        <end position="392"/>
    </location>
</feature>
<comment type="caution">
    <text evidence="2">The sequence shown here is derived from an EMBL/GenBank/DDBJ whole genome shotgun (WGS) entry which is preliminary data.</text>
</comment>
<feature type="compositionally biased region" description="Basic and acidic residues" evidence="1">
    <location>
        <begin position="492"/>
        <end position="517"/>
    </location>
</feature>
<feature type="region of interest" description="Disordered" evidence="1">
    <location>
        <begin position="429"/>
        <end position="517"/>
    </location>
</feature>
<feature type="compositionally biased region" description="Polar residues" evidence="1">
    <location>
        <begin position="91"/>
        <end position="103"/>
    </location>
</feature>
<sequence length="517" mass="57337">MADLATPSAATMSTMDAKADVAATSKTAVSKPDRPDEDSFKKSLAQAEKELAAVQEKQKANKSKLEIAQPNKDSPVAKRRQELIEERNKIKSLQQSGKSSRGQTMDKIKRLDEQLKSHITEQKTAKGRVPFKSADEVQQQIDRLQKQVDTGMMKLVDEKKALTEITNLNKQKKSFGGIDDIQKRIDKVKAQIAEEKKALDDPESRALSDRYTEISAELDKIKSDQDDVYKNLNSLRDERTKLHEEQQGKYQAVKDIKDKYYQAKRAFAEYEKEAYRIRREKQKAERDAYEQGKRKQVAQQKLEDASAPAYQDEILTAQGLIRYFDPSSAEAKAAVGPGKFAAAASRTVDDSGFKGTRLAKKGDDEEDYFVGGGGKKKKGKKGRDSPAPATEKFNLSIGVIEELAKVGVEPPMNSGDVPAVVEKLKEKLQNWKSDQDRKTKENITKAENEIKKLEAEAQAEANGATEGRSTEGAARKPAQKLQGVNGQSDAGAEQRQEKDAVADATEDLSKAKLEDGQ</sequence>
<dbReference type="EMBL" id="ML996081">
    <property type="protein sequence ID" value="KAF2157828.1"/>
    <property type="molecule type" value="Genomic_DNA"/>
</dbReference>
<gene>
    <name evidence="2" type="ORF">K461DRAFT_274057</name>
</gene>
<dbReference type="InterPro" id="IPR039604">
    <property type="entry name" value="Bfr1"/>
</dbReference>
<protein>
    <recommendedName>
        <fullName evidence="4">Nuclear segregation protein Bfr1</fullName>
    </recommendedName>
</protein>
<dbReference type="OrthoDB" id="2195113at2759"/>
<dbReference type="Proteomes" id="UP000799439">
    <property type="component" value="Unassembled WGS sequence"/>
</dbReference>
<accession>A0A9P4MM07</accession>
<dbReference type="GO" id="GO:0042175">
    <property type="term" value="C:nuclear outer membrane-endoplasmic reticulum membrane network"/>
    <property type="evidence" value="ECO:0007669"/>
    <property type="project" value="TreeGrafter"/>
</dbReference>
<dbReference type="PANTHER" id="PTHR31027:SF2">
    <property type="entry name" value="LEBERCILIN DOMAIN-CONTAINING PROTEIN"/>
    <property type="match status" value="1"/>
</dbReference>
<evidence type="ECO:0000313" key="2">
    <source>
        <dbReference type="EMBL" id="KAF2157828.1"/>
    </source>
</evidence>
<reference evidence="2" key="1">
    <citation type="journal article" date="2020" name="Stud. Mycol.">
        <title>101 Dothideomycetes genomes: a test case for predicting lifestyles and emergence of pathogens.</title>
        <authorList>
            <person name="Haridas S."/>
            <person name="Albert R."/>
            <person name="Binder M."/>
            <person name="Bloem J."/>
            <person name="Labutti K."/>
            <person name="Salamov A."/>
            <person name="Andreopoulos B."/>
            <person name="Baker S."/>
            <person name="Barry K."/>
            <person name="Bills G."/>
            <person name="Bluhm B."/>
            <person name="Cannon C."/>
            <person name="Castanera R."/>
            <person name="Culley D."/>
            <person name="Daum C."/>
            <person name="Ezra D."/>
            <person name="Gonzalez J."/>
            <person name="Henrissat B."/>
            <person name="Kuo A."/>
            <person name="Liang C."/>
            <person name="Lipzen A."/>
            <person name="Lutzoni F."/>
            <person name="Magnuson J."/>
            <person name="Mondo S."/>
            <person name="Nolan M."/>
            <person name="Ohm R."/>
            <person name="Pangilinan J."/>
            <person name="Park H.-J."/>
            <person name="Ramirez L."/>
            <person name="Alfaro M."/>
            <person name="Sun H."/>
            <person name="Tritt A."/>
            <person name="Yoshinaga Y."/>
            <person name="Zwiers L.-H."/>
            <person name="Turgeon B."/>
            <person name="Goodwin S."/>
            <person name="Spatafora J."/>
            <person name="Crous P."/>
            <person name="Grigoriev I."/>
        </authorList>
    </citation>
    <scope>NUCLEOTIDE SEQUENCE</scope>
    <source>
        <strain evidence="2">CBS 260.36</strain>
    </source>
</reference>
<evidence type="ECO:0000313" key="3">
    <source>
        <dbReference type="Proteomes" id="UP000799439"/>
    </source>
</evidence>
<feature type="compositionally biased region" description="Basic and acidic residues" evidence="1">
    <location>
        <begin position="31"/>
        <end position="65"/>
    </location>
</feature>
<feature type="compositionally biased region" description="Basic and acidic residues" evidence="1">
    <location>
        <begin position="429"/>
        <end position="455"/>
    </location>
</feature>
<dbReference type="AlphaFoldDB" id="A0A9P4MM07"/>
<dbReference type="GO" id="GO:0005783">
    <property type="term" value="C:endoplasmic reticulum"/>
    <property type="evidence" value="ECO:0007669"/>
    <property type="project" value="TreeGrafter"/>
</dbReference>
<dbReference type="GO" id="GO:1990904">
    <property type="term" value="C:ribonucleoprotein complex"/>
    <property type="evidence" value="ECO:0007669"/>
    <property type="project" value="TreeGrafter"/>
</dbReference>